<dbReference type="EMBL" id="CP050959">
    <property type="protein sequence ID" value="QIX74486.1"/>
    <property type="molecule type" value="Genomic_DNA"/>
</dbReference>
<name>A0AAE7CV04_9STRE</name>
<evidence type="ECO:0008006" key="4">
    <source>
        <dbReference type="Google" id="ProtNLM"/>
    </source>
</evidence>
<organism evidence="2 3">
    <name type="scientific">Streptococcus gallolyticus</name>
    <dbReference type="NCBI Taxonomy" id="315405"/>
    <lineage>
        <taxon>Bacteria</taxon>
        <taxon>Bacillati</taxon>
        <taxon>Bacillota</taxon>
        <taxon>Bacilli</taxon>
        <taxon>Lactobacillales</taxon>
        <taxon>Streptococcaceae</taxon>
        <taxon>Streptococcus</taxon>
    </lineage>
</organism>
<accession>A0AAE7CV04</accession>
<feature type="region of interest" description="Disordered" evidence="1">
    <location>
        <begin position="370"/>
        <end position="402"/>
    </location>
</feature>
<protein>
    <recommendedName>
        <fullName evidence="4">TMP repeat-containing protein</fullName>
    </recommendedName>
</protein>
<evidence type="ECO:0000313" key="3">
    <source>
        <dbReference type="Proteomes" id="UP000503130"/>
    </source>
</evidence>
<dbReference type="InterPro" id="IPR016024">
    <property type="entry name" value="ARM-type_fold"/>
</dbReference>
<dbReference type="RefSeq" id="WP_172473430.1">
    <property type="nucleotide sequence ID" value="NZ_CP050959.1"/>
</dbReference>
<gene>
    <name evidence="2" type="ORF">FOB74_08600</name>
</gene>
<reference evidence="2 3" key="1">
    <citation type="submission" date="2019-09" db="EMBL/GenBank/DDBJ databases">
        <title>FDA dAtabase for Regulatory Grade micrObial Sequences (FDA-ARGOS): Supporting development and validation of Infectious Disease Dx tests.</title>
        <authorList>
            <person name="Sciortino C."/>
            <person name="Tallon L."/>
            <person name="Sadzewicz L."/>
            <person name="Vavikolanu K."/>
            <person name="Mehta A."/>
            <person name="Aluvathingal J."/>
            <person name="Nadendla S."/>
            <person name="Nandy P."/>
            <person name="Geyer C."/>
            <person name="Yan Y."/>
            <person name="Sichtig H."/>
        </authorList>
    </citation>
    <scope>NUCLEOTIDE SEQUENCE [LARGE SCALE GENOMIC DNA]</scope>
    <source>
        <strain evidence="2 3">FDAARGOS_666</strain>
    </source>
</reference>
<evidence type="ECO:0000313" key="2">
    <source>
        <dbReference type="EMBL" id="QIX74486.1"/>
    </source>
</evidence>
<proteinExistence type="predicted"/>
<feature type="compositionally biased region" description="Gly residues" evidence="1">
    <location>
        <begin position="389"/>
        <end position="398"/>
    </location>
</feature>
<feature type="compositionally biased region" description="Low complexity" evidence="1">
    <location>
        <begin position="370"/>
        <end position="388"/>
    </location>
</feature>
<dbReference type="SUPFAM" id="SSF48371">
    <property type="entry name" value="ARM repeat"/>
    <property type="match status" value="1"/>
</dbReference>
<dbReference type="AlphaFoldDB" id="A0AAE7CV04"/>
<sequence length="1121" mass="121777">MSMTLEELQVVIDAKIAPFKQKMQEVENKVKSSNNKVQSSTSGIKNAFSKLAKITAFAYIGKKMLDVGMYSTQMALKVTASVNQIKRQMGESSQTFLKWIENNANAMNMSISDATQYASVYSNLFSGFIKDSDKLSAYTGKMLQTSAVIAEGTGRSITDVMERIRSGLLGNTEAIEDLGINVNVSMIESTNAFKRFANGQSWQQLDYNTQQQIRLMAILEQATAKYGNTLSNSVNSRVSLFKSLLKDTALNIGSALLPILNAVMPILNSLAMALKNATAKLAEFVSLMFNKKAKVKNSALDSLSKNFGGLTNNANDAAGAVDDVADSLGDADDASSGIADNLDDTADSAKKAVKELLGLASFDEINSLGSNDSGSDSSSPNSNSPSNGSGKGDSGANGGSDILPEVELEDLDNNFKSIFDGWDKTLKPLLDYLSKLKDLFKDGFNVSFRADSLERFKEALKGIWQSLKDIFEDGTVLAAAAKFGEKLAYALGQTTGAIANVIMGIAVFIAESLNKSLNETKFDIKSWLIRQFEISGDLVAHIGNIAQALGQIFYDTITSTPATDIGSHIISAFTYAGMGIAELYTKSLRDMFGAVDTILTENQNKITRNLTGLLSAAEPAFASLKNLVKNTMSAINATYDEHIKPFVDSLASGWSEIVGTFLDSWNAYIQPVLDNIGQGFSDLMSNHIQPMIEKALDYFGDIIDDLKVIWESVLQPFFNWLAEWIVPILAPAIQYLADVFFDVWGKIADIIGGVIDILQGINDFLKGVFTGDWSLAWDGIKQIFSGFSTILESLVIMLWNALIGLFKAAWDTIVAIVQAGWDGIVKIFSPIGQWFSDRWNDIVKAFSSVGQWFTQRFQEAWTGLTNIFQSIGNWFTDRYNDITKAFSNVGNWFSQNFNTAYSNVQNVFSGIGNWFRSRYSDVTNAFSSIGSWFGNTFRGAWSNVTSAFSGVANFFRSIYNTIRSSFTNIGTAIGSAVSGAFRSAMNSAFYTVENVVNTFIGMINGVIGVINKLPGVHLGRIGRVYIPKLARGGIVDSPTLAMIGEAGKEAVVPLENTGFLQTMGRVVSTAVVNALGSGNQQSGFSGDGDIIIQIGGSEFGRIAIKEINKEQQRAGQILLKI</sequence>
<evidence type="ECO:0000256" key="1">
    <source>
        <dbReference type="SAM" id="MobiDB-lite"/>
    </source>
</evidence>
<dbReference type="Proteomes" id="UP000503130">
    <property type="component" value="Chromosome"/>
</dbReference>